<sequence>MEIDPKTGTPVSGVAKRKHPLLLCSPPPERLKSCAMPGSEEFHEILGDIDDNFSMENTLTENAVATKERVEILISYMQHMYKDLSRGRGGRGRNTVDHFKFNTLSEYAIAAMTRMVEFIAFLEEEENSVQDDPPPRTSNEFFRQTEIDELKSSVISVQDSLASMENKIDVLTHQSTTTKSFADIAKEAGGRSPSQGSRFQNPVVELATASPSVAAAVKPKKSSKNVAAFGTVIYQNAIVLQNFTKEVPTHQQERCIFLANFLNERLSGRLRPVAPESIVDVTEESAGCFTLFFHPDYSGVEDILENAFCFSSAQKYAEASDRVYLSPLLSPDDLRFLSKARGMAVNTCKRAFKEQDWWSVVKIYTVGRKLKIRTPTADGQGFTNTFFRFERIPFPIR</sequence>
<evidence type="ECO:0000313" key="1">
    <source>
        <dbReference type="EMBL" id="CAE0641757.1"/>
    </source>
</evidence>
<protein>
    <submittedName>
        <fullName evidence="1">Uncharacterized protein</fullName>
    </submittedName>
</protein>
<dbReference type="EMBL" id="HBIU01045803">
    <property type="protein sequence ID" value="CAE0641757.1"/>
    <property type="molecule type" value="Transcribed_RNA"/>
</dbReference>
<organism evidence="1">
    <name type="scientific">Heterosigma akashiwo</name>
    <name type="common">Chromophytic alga</name>
    <name type="synonym">Heterosigma carterae</name>
    <dbReference type="NCBI Taxonomy" id="2829"/>
    <lineage>
        <taxon>Eukaryota</taxon>
        <taxon>Sar</taxon>
        <taxon>Stramenopiles</taxon>
        <taxon>Ochrophyta</taxon>
        <taxon>Raphidophyceae</taxon>
        <taxon>Chattonellales</taxon>
        <taxon>Chattonellaceae</taxon>
        <taxon>Heterosigma</taxon>
    </lineage>
</organism>
<gene>
    <name evidence="1" type="ORF">HAKA00212_LOCUS20586</name>
</gene>
<accession>A0A7S3Y5Z7</accession>
<dbReference type="AlphaFoldDB" id="A0A7S3Y5Z7"/>
<name>A0A7S3Y5Z7_HETAK</name>
<proteinExistence type="predicted"/>
<reference evidence="1" key="1">
    <citation type="submission" date="2021-01" db="EMBL/GenBank/DDBJ databases">
        <authorList>
            <person name="Corre E."/>
            <person name="Pelletier E."/>
            <person name="Niang G."/>
            <person name="Scheremetjew M."/>
            <person name="Finn R."/>
            <person name="Kale V."/>
            <person name="Holt S."/>
            <person name="Cochrane G."/>
            <person name="Meng A."/>
            <person name="Brown T."/>
            <person name="Cohen L."/>
        </authorList>
    </citation>
    <scope>NUCLEOTIDE SEQUENCE</scope>
    <source>
        <strain evidence="1">CCMP3107</strain>
    </source>
</reference>